<evidence type="ECO:0000313" key="2">
    <source>
        <dbReference type="EMBL" id="MCT2042091.1"/>
    </source>
</evidence>
<dbReference type="CDD" id="cd01300">
    <property type="entry name" value="YtcJ_like"/>
    <property type="match status" value="1"/>
</dbReference>
<name>A0ABT2HVC1_9MICO</name>
<comment type="caution">
    <text evidence="2">The sequence shown here is derived from an EMBL/GenBank/DDBJ whole genome shotgun (WGS) entry which is preliminary data.</text>
</comment>
<dbReference type="Gene3D" id="2.30.40.10">
    <property type="entry name" value="Urease, subunit C, domain 1"/>
    <property type="match status" value="1"/>
</dbReference>
<dbReference type="InterPro" id="IPR032466">
    <property type="entry name" value="Metal_Hydrolase"/>
</dbReference>
<dbReference type="Pfam" id="PF07969">
    <property type="entry name" value="Amidohydro_3"/>
    <property type="match status" value="1"/>
</dbReference>
<feature type="domain" description="Amidohydrolase 3" evidence="1">
    <location>
        <begin position="63"/>
        <end position="541"/>
    </location>
</feature>
<dbReference type="PANTHER" id="PTHR22642">
    <property type="entry name" value="IMIDAZOLONEPROPIONASE"/>
    <property type="match status" value="1"/>
</dbReference>
<gene>
    <name evidence="2" type="ORF">M3D15_01865</name>
</gene>
<keyword evidence="3" id="KW-1185">Reference proteome</keyword>
<evidence type="ECO:0000313" key="3">
    <source>
        <dbReference type="Proteomes" id="UP001525379"/>
    </source>
</evidence>
<dbReference type="SUPFAM" id="SSF51338">
    <property type="entry name" value="Composite domain of metallo-dependent hydrolases"/>
    <property type="match status" value="1"/>
</dbReference>
<dbReference type="InterPro" id="IPR033932">
    <property type="entry name" value="YtcJ-like"/>
</dbReference>
<dbReference type="EMBL" id="JALXSQ010000004">
    <property type="protein sequence ID" value="MCT2042091.1"/>
    <property type="molecule type" value="Genomic_DNA"/>
</dbReference>
<dbReference type="InterPro" id="IPR013108">
    <property type="entry name" value="Amidohydro_3"/>
</dbReference>
<proteinExistence type="predicted"/>
<dbReference type="SUPFAM" id="SSF51556">
    <property type="entry name" value="Metallo-dependent hydrolases"/>
    <property type="match status" value="1"/>
</dbReference>
<dbReference type="RefSeq" id="WP_206395468.1">
    <property type="nucleotide sequence ID" value="NZ_JAFDPW010000004.1"/>
</dbReference>
<dbReference type="PANTHER" id="PTHR22642:SF2">
    <property type="entry name" value="PROTEIN LONG AFTER FAR-RED 3"/>
    <property type="match status" value="1"/>
</dbReference>
<accession>A0ABT2HVC1</accession>
<reference evidence="2 3" key="1">
    <citation type="submission" date="2022-04" db="EMBL/GenBank/DDBJ databases">
        <title>Human microbiome associated bacterial genomes.</title>
        <authorList>
            <person name="Sandstrom S."/>
            <person name="Salamzade R."/>
            <person name="Kalan L.R."/>
        </authorList>
    </citation>
    <scope>NUCLEOTIDE SEQUENCE [LARGE SCALE GENOMIC DNA]</scope>
    <source>
        <strain evidence="3">p3-SID1799</strain>
    </source>
</reference>
<dbReference type="Gene3D" id="3.20.20.140">
    <property type="entry name" value="Metal-dependent hydrolases"/>
    <property type="match status" value="1"/>
</dbReference>
<protein>
    <submittedName>
        <fullName evidence="2">Amidohydrolase</fullName>
    </submittedName>
</protein>
<organism evidence="2 3">
    <name type="scientific">Pseudoclavibacter albus</name>
    <dbReference type="NCBI Taxonomy" id="272241"/>
    <lineage>
        <taxon>Bacteria</taxon>
        <taxon>Bacillati</taxon>
        <taxon>Actinomycetota</taxon>
        <taxon>Actinomycetes</taxon>
        <taxon>Micrococcales</taxon>
        <taxon>Microbacteriaceae</taxon>
        <taxon>Pseudoclavibacter</taxon>
    </lineage>
</organism>
<sequence>MSTASRVLYLAERVWVPTTTDGQEGEQAGTLIDGGAGVLVVDGLVRAVGRARDLAPAEASVHVIDFGDATLTPGLIDAHSHPIWGLEMIRGCDLAGADTLEEVITRLRTEQEGLADDEWLFGYGLDPAVFDGPITNDFLTEAAGASRAAWVTMFDAHSAIVSDESLRIAGVTAGVTFADGSEITSRPDGRPSGYLLEFSAIDTVRPFAPTPPIEEQAERLSALFDEMAATGITQVHALDLRTPNALEMLETIEHERDLPVRLRISPWCEPRQSDDEVDATIVKIGTHGRRWRVEGMKFFIDGTIDGGSAWLERPDSQGECLGSTWSDPELYARRIRQCHEAGIATATHAIGDRGVRYAAETLATLDGSITHRIEHLEVVADEVIELMAKHGIVASMQPTHCTLYTDPYRQDTWSERLGDERVNLGWRIGDVRRGGVTVALGSDWPIAPFDPRGTIADAALRRRHNEPDSLQIGPEQAISVSAAIESASHNGARSIDWNGGSLEVGSAADFTVFAGDPFAIDPQAFADIPVMATVVEGRIAYRRG</sequence>
<dbReference type="InterPro" id="IPR011059">
    <property type="entry name" value="Metal-dep_hydrolase_composite"/>
</dbReference>
<dbReference type="Gene3D" id="3.10.310.70">
    <property type="match status" value="1"/>
</dbReference>
<dbReference type="Proteomes" id="UP001525379">
    <property type="component" value="Unassembled WGS sequence"/>
</dbReference>
<evidence type="ECO:0000259" key="1">
    <source>
        <dbReference type="Pfam" id="PF07969"/>
    </source>
</evidence>